<evidence type="ECO:0000256" key="1">
    <source>
        <dbReference type="SAM" id="MobiDB-lite"/>
    </source>
</evidence>
<gene>
    <name evidence="3" type="ORF">ODALV1_LOCUS15551</name>
</gene>
<feature type="compositionally biased region" description="Pro residues" evidence="1">
    <location>
        <begin position="62"/>
        <end position="76"/>
    </location>
</feature>
<organism evidence="3 4">
    <name type="scientific">Orchesella dallaii</name>
    <dbReference type="NCBI Taxonomy" id="48710"/>
    <lineage>
        <taxon>Eukaryota</taxon>
        <taxon>Metazoa</taxon>
        <taxon>Ecdysozoa</taxon>
        <taxon>Arthropoda</taxon>
        <taxon>Hexapoda</taxon>
        <taxon>Collembola</taxon>
        <taxon>Entomobryomorpha</taxon>
        <taxon>Entomobryoidea</taxon>
        <taxon>Orchesellidae</taxon>
        <taxon>Orchesellinae</taxon>
        <taxon>Orchesella</taxon>
    </lineage>
</organism>
<evidence type="ECO:0000256" key="2">
    <source>
        <dbReference type="SAM" id="SignalP"/>
    </source>
</evidence>
<evidence type="ECO:0000313" key="4">
    <source>
        <dbReference type="Proteomes" id="UP001642540"/>
    </source>
</evidence>
<evidence type="ECO:0000313" key="3">
    <source>
        <dbReference type="EMBL" id="CAL8112235.1"/>
    </source>
</evidence>
<dbReference type="Proteomes" id="UP001642540">
    <property type="component" value="Unassembled WGS sequence"/>
</dbReference>
<accession>A0ABP1QXN9</accession>
<proteinExistence type="predicted"/>
<feature type="chain" id="PRO_5045869762" evidence="2">
    <location>
        <begin position="18"/>
        <end position="190"/>
    </location>
</feature>
<protein>
    <submittedName>
        <fullName evidence="3">Uncharacterized protein</fullName>
    </submittedName>
</protein>
<sequence>MNRFLFVFATIVVAVSARAGRQGWPAPTTAPPPPPPTTGWPAPPPTTLPPSGWPAPTVAPGWPAPAPAPGWQPAPPSTLAVNLDGELAGAGSGWAASSQSAELQAISDHPDSVDPSAILQHGNINQASGIIPTNIAAAQAIDVSHAAIGAQSIDAFAIGGNLASIGVSGWSGAAGEATSSADGTVSAVAN</sequence>
<comment type="caution">
    <text evidence="3">The sequence shown here is derived from an EMBL/GenBank/DDBJ whole genome shotgun (WGS) entry which is preliminary data.</text>
</comment>
<feature type="compositionally biased region" description="Pro residues" evidence="1">
    <location>
        <begin position="28"/>
        <end position="53"/>
    </location>
</feature>
<name>A0ABP1QXN9_9HEXA</name>
<feature type="signal peptide" evidence="2">
    <location>
        <begin position="1"/>
        <end position="17"/>
    </location>
</feature>
<keyword evidence="2" id="KW-0732">Signal</keyword>
<dbReference type="EMBL" id="CAXLJM020000048">
    <property type="protein sequence ID" value="CAL8112235.1"/>
    <property type="molecule type" value="Genomic_DNA"/>
</dbReference>
<keyword evidence="4" id="KW-1185">Reference proteome</keyword>
<reference evidence="3 4" key="1">
    <citation type="submission" date="2024-08" db="EMBL/GenBank/DDBJ databases">
        <authorList>
            <person name="Cucini C."/>
            <person name="Frati F."/>
        </authorList>
    </citation>
    <scope>NUCLEOTIDE SEQUENCE [LARGE SCALE GENOMIC DNA]</scope>
</reference>
<feature type="region of interest" description="Disordered" evidence="1">
    <location>
        <begin position="20"/>
        <end position="78"/>
    </location>
</feature>